<proteinExistence type="predicted"/>
<feature type="compositionally biased region" description="Pro residues" evidence="1">
    <location>
        <begin position="292"/>
        <end position="305"/>
    </location>
</feature>
<evidence type="ECO:0000256" key="1">
    <source>
        <dbReference type="SAM" id="MobiDB-lite"/>
    </source>
</evidence>
<evidence type="ECO:0000313" key="3">
    <source>
        <dbReference type="Proteomes" id="UP000693946"/>
    </source>
</evidence>
<feature type="compositionally biased region" description="Basic and acidic residues" evidence="1">
    <location>
        <begin position="63"/>
        <end position="73"/>
    </location>
</feature>
<feature type="region of interest" description="Disordered" evidence="1">
    <location>
        <begin position="63"/>
        <end position="87"/>
    </location>
</feature>
<comment type="caution">
    <text evidence="2">The sequence shown here is derived from an EMBL/GenBank/DDBJ whole genome shotgun (WGS) entry which is preliminary data.</text>
</comment>
<gene>
    <name evidence="2" type="ORF">JOB18_026927</name>
</gene>
<dbReference type="Proteomes" id="UP000693946">
    <property type="component" value="Linkage Group LG6"/>
</dbReference>
<organism evidence="2 3">
    <name type="scientific">Solea senegalensis</name>
    <name type="common">Senegalese sole</name>
    <dbReference type="NCBI Taxonomy" id="28829"/>
    <lineage>
        <taxon>Eukaryota</taxon>
        <taxon>Metazoa</taxon>
        <taxon>Chordata</taxon>
        <taxon>Craniata</taxon>
        <taxon>Vertebrata</taxon>
        <taxon>Euteleostomi</taxon>
        <taxon>Actinopterygii</taxon>
        <taxon>Neopterygii</taxon>
        <taxon>Teleostei</taxon>
        <taxon>Neoteleostei</taxon>
        <taxon>Acanthomorphata</taxon>
        <taxon>Carangaria</taxon>
        <taxon>Pleuronectiformes</taxon>
        <taxon>Pleuronectoidei</taxon>
        <taxon>Soleidae</taxon>
        <taxon>Solea</taxon>
    </lineage>
</organism>
<keyword evidence="3" id="KW-1185">Reference proteome</keyword>
<reference evidence="2 3" key="1">
    <citation type="journal article" date="2021" name="Sci. Rep.">
        <title>Chromosome anchoring in Senegalese sole (Solea senegalensis) reveals sex-associated markers and genome rearrangements in flatfish.</title>
        <authorList>
            <person name="Guerrero-Cozar I."/>
            <person name="Gomez-Garrido J."/>
            <person name="Berbel C."/>
            <person name="Martinez-Blanch J.F."/>
            <person name="Alioto T."/>
            <person name="Claros M.G."/>
            <person name="Gagnaire P.A."/>
            <person name="Manchado M."/>
        </authorList>
    </citation>
    <scope>NUCLEOTIDE SEQUENCE [LARGE SCALE GENOMIC DNA]</scope>
    <source>
        <strain evidence="2">Sse05_10M</strain>
    </source>
</reference>
<dbReference type="AlphaFoldDB" id="A0AAV6Q9E3"/>
<feature type="region of interest" description="Disordered" evidence="1">
    <location>
        <begin position="287"/>
        <end position="319"/>
    </location>
</feature>
<sequence length="319" mass="36805">MPLKREISFFRRRSPILQGADSSESREPVSPPPAQPHFLVIAATTKRRRCERSLLSDLKRQEEEEWLGHEKRQTRQNMSQPIGENRGSRGVNVLLLHRGLGYHHGSMLNTKVYFPPSYKRDTSSAVDIQLRLLRNDRDKDLKRQRHDVQLHIIYGNANHMYIPMNAMTSPQENLLYNVTREVILMYKNQRSVFNTFTLLQEANVLFEKKDVMFKHASVHLSGANLADKLICKGPELASPQSTIVFAYTALWGEHNDRVQQKRRGERDEPSLPCPFIPVWMERHYGQHQLSPPNHPILPTTIPPPRQTVQPLVTPTHPSA</sequence>
<name>A0AAV6Q9E3_SOLSE</name>
<protein>
    <submittedName>
        <fullName evidence="2">Uncharacterized protein</fullName>
    </submittedName>
</protein>
<accession>A0AAV6Q9E3</accession>
<dbReference type="EMBL" id="JAGKHQ010000018">
    <property type="protein sequence ID" value="KAG7486191.1"/>
    <property type="molecule type" value="Genomic_DNA"/>
</dbReference>
<feature type="compositionally biased region" description="Polar residues" evidence="1">
    <location>
        <begin position="306"/>
        <end position="319"/>
    </location>
</feature>
<evidence type="ECO:0000313" key="2">
    <source>
        <dbReference type="EMBL" id="KAG7486191.1"/>
    </source>
</evidence>
<feature type="region of interest" description="Disordered" evidence="1">
    <location>
        <begin position="14"/>
        <end position="35"/>
    </location>
</feature>